<evidence type="ECO:0000256" key="4">
    <source>
        <dbReference type="PROSITE-ProRule" id="PRU00335"/>
    </source>
</evidence>
<comment type="caution">
    <text evidence="6">The sequence shown here is derived from an EMBL/GenBank/DDBJ whole genome shotgun (WGS) entry which is preliminary data.</text>
</comment>
<evidence type="ECO:0000256" key="2">
    <source>
        <dbReference type="ARBA" id="ARBA00023125"/>
    </source>
</evidence>
<evidence type="ECO:0000259" key="5">
    <source>
        <dbReference type="PROSITE" id="PS50977"/>
    </source>
</evidence>
<reference evidence="6 7" key="1">
    <citation type="submission" date="2019-12" db="EMBL/GenBank/DDBJ databases">
        <authorList>
            <person name="Kim Y.S."/>
        </authorList>
    </citation>
    <scope>NUCLEOTIDE SEQUENCE [LARGE SCALE GENOMIC DNA]</scope>
    <source>
        <strain evidence="6 7">MMS17-SY077</strain>
    </source>
</reference>
<dbReference type="InterPro" id="IPR036271">
    <property type="entry name" value="Tet_transcr_reg_TetR-rel_C_sf"/>
</dbReference>
<evidence type="ECO:0000256" key="3">
    <source>
        <dbReference type="ARBA" id="ARBA00023163"/>
    </source>
</evidence>
<proteinExistence type="predicted"/>
<dbReference type="PANTHER" id="PTHR47506:SF1">
    <property type="entry name" value="HTH-TYPE TRANSCRIPTIONAL REGULATOR YJDC"/>
    <property type="match status" value="1"/>
</dbReference>
<evidence type="ECO:0000256" key="1">
    <source>
        <dbReference type="ARBA" id="ARBA00023015"/>
    </source>
</evidence>
<dbReference type="SUPFAM" id="SSF48498">
    <property type="entry name" value="Tetracyclin repressor-like, C-terminal domain"/>
    <property type="match status" value="1"/>
</dbReference>
<name>A0A6I4NSC7_9MICO</name>
<gene>
    <name evidence="6" type="ORF">GB864_01060</name>
</gene>
<dbReference type="EMBL" id="WSTA01000002">
    <property type="protein sequence ID" value="MWB97153.1"/>
    <property type="molecule type" value="Genomic_DNA"/>
</dbReference>
<dbReference type="GO" id="GO:0003677">
    <property type="term" value="F:DNA binding"/>
    <property type="evidence" value="ECO:0007669"/>
    <property type="project" value="UniProtKB-UniRule"/>
</dbReference>
<dbReference type="Gene3D" id="1.10.357.10">
    <property type="entry name" value="Tetracycline Repressor, domain 2"/>
    <property type="match status" value="1"/>
</dbReference>
<keyword evidence="3" id="KW-0804">Transcription</keyword>
<evidence type="ECO:0000313" key="7">
    <source>
        <dbReference type="Proteomes" id="UP000438182"/>
    </source>
</evidence>
<keyword evidence="2 4" id="KW-0238">DNA-binding</keyword>
<dbReference type="AlphaFoldDB" id="A0A6I4NSC7"/>
<dbReference type="InterPro" id="IPR009057">
    <property type="entry name" value="Homeodomain-like_sf"/>
</dbReference>
<organism evidence="6 7">
    <name type="scientific">Agromyces seonyuensis</name>
    <dbReference type="NCBI Taxonomy" id="2662446"/>
    <lineage>
        <taxon>Bacteria</taxon>
        <taxon>Bacillati</taxon>
        <taxon>Actinomycetota</taxon>
        <taxon>Actinomycetes</taxon>
        <taxon>Micrococcales</taxon>
        <taxon>Microbacteriaceae</taxon>
        <taxon>Agromyces</taxon>
    </lineage>
</organism>
<dbReference type="RefSeq" id="WP_160422427.1">
    <property type="nucleotide sequence ID" value="NZ_WSTA01000002.1"/>
</dbReference>
<dbReference type="PANTHER" id="PTHR47506">
    <property type="entry name" value="TRANSCRIPTIONAL REGULATORY PROTEIN"/>
    <property type="match status" value="1"/>
</dbReference>
<dbReference type="Pfam" id="PF00440">
    <property type="entry name" value="TetR_N"/>
    <property type="match status" value="1"/>
</dbReference>
<feature type="domain" description="HTH tetR-type" evidence="5">
    <location>
        <begin position="16"/>
        <end position="76"/>
    </location>
</feature>
<feature type="DNA-binding region" description="H-T-H motif" evidence="4">
    <location>
        <begin position="39"/>
        <end position="58"/>
    </location>
</feature>
<dbReference type="SUPFAM" id="SSF46689">
    <property type="entry name" value="Homeodomain-like"/>
    <property type="match status" value="1"/>
</dbReference>
<keyword evidence="7" id="KW-1185">Reference proteome</keyword>
<dbReference type="PRINTS" id="PR00455">
    <property type="entry name" value="HTHTETR"/>
</dbReference>
<dbReference type="Proteomes" id="UP000438182">
    <property type="component" value="Unassembled WGS sequence"/>
</dbReference>
<accession>A0A6I4NSC7</accession>
<protein>
    <submittedName>
        <fullName evidence="6">TetR family transcriptional regulator</fullName>
    </submittedName>
</protein>
<sequence>MSTASAVRTRPNRAGDDRRERAIAAAVDHFTRLGYRGASVAAIARDAGLTDAGLLHHFGSKSGLFLAVVERREDDLRSAFDHEPASLADFAEMLVEAERRSLEHPELVRFQATLAGELALAGHPFHDLHVDKQRVALEQMTAVLARFSDELAPGVEPIQLARELIALHHGLRAEWLILPDGMDLAATFAAAVRRSVGRAVRTAG</sequence>
<keyword evidence="1" id="KW-0805">Transcription regulation</keyword>
<dbReference type="InterPro" id="IPR001647">
    <property type="entry name" value="HTH_TetR"/>
</dbReference>
<evidence type="ECO:0000313" key="6">
    <source>
        <dbReference type="EMBL" id="MWB97153.1"/>
    </source>
</evidence>
<dbReference type="PROSITE" id="PS50977">
    <property type="entry name" value="HTH_TETR_2"/>
    <property type="match status" value="1"/>
</dbReference>